<dbReference type="Proteomes" id="UP000032544">
    <property type="component" value="Unassembled WGS sequence"/>
</dbReference>
<evidence type="ECO:0000313" key="8">
    <source>
        <dbReference type="EMBL" id="KJF45697.1"/>
    </source>
</evidence>
<dbReference type="EMBL" id="JRHC01000001">
    <property type="protein sequence ID" value="KJF45697.1"/>
    <property type="molecule type" value="Genomic_DNA"/>
</dbReference>
<dbReference type="InterPro" id="IPR011990">
    <property type="entry name" value="TPR-like_helical_dom_sf"/>
</dbReference>
<proteinExistence type="inferred from homology"/>
<dbReference type="RefSeq" id="WP_045028239.1">
    <property type="nucleotide sequence ID" value="NZ_JRHC01000001.1"/>
</dbReference>
<evidence type="ECO:0000256" key="1">
    <source>
        <dbReference type="ARBA" id="ARBA00004442"/>
    </source>
</evidence>
<keyword evidence="9" id="KW-1185">Reference proteome</keyword>
<dbReference type="Pfam" id="PF07980">
    <property type="entry name" value="SusD_RagB"/>
    <property type="match status" value="1"/>
</dbReference>
<dbReference type="GO" id="GO:0009279">
    <property type="term" value="C:cell outer membrane"/>
    <property type="evidence" value="ECO:0007669"/>
    <property type="project" value="UniProtKB-SubCell"/>
</dbReference>
<evidence type="ECO:0000256" key="4">
    <source>
        <dbReference type="ARBA" id="ARBA00023136"/>
    </source>
</evidence>
<protein>
    <submittedName>
        <fullName evidence="8">RagB/SusD family protein</fullName>
    </submittedName>
</protein>
<dbReference type="PATRIC" id="fig|1544798.3.peg.2068"/>
<dbReference type="SUPFAM" id="SSF48452">
    <property type="entry name" value="TPR-like"/>
    <property type="match status" value="1"/>
</dbReference>
<dbReference type="InterPro" id="IPR033985">
    <property type="entry name" value="SusD-like_N"/>
</dbReference>
<comment type="similarity">
    <text evidence="2">Belongs to the SusD family.</text>
</comment>
<dbReference type="CDD" id="cd08977">
    <property type="entry name" value="SusD"/>
    <property type="match status" value="1"/>
</dbReference>
<evidence type="ECO:0000313" key="9">
    <source>
        <dbReference type="Proteomes" id="UP000032544"/>
    </source>
</evidence>
<organism evidence="8 9">
    <name type="scientific">Draconibacterium sediminis</name>
    <dbReference type="NCBI Taxonomy" id="1544798"/>
    <lineage>
        <taxon>Bacteria</taxon>
        <taxon>Pseudomonadati</taxon>
        <taxon>Bacteroidota</taxon>
        <taxon>Bacteroidia</taxon>
        <taxon>Marinilabiliales</taxon>
        <taxon>Prolixibacteraceae</taxon>
        <taxon>Draconibacterium</taxon>
    </lineage>
</organism>
<keyword evidence="3" id="KW-0732">Signal</keyword>
<dbReference type="PROSITE" id="PS51257">
    <property type="entry name" value="PROKAR_LIPOPROTEIN"/>
    <property type="match status" value="1"/>
</dbReference>
<dbReference type="InterPro" id="IPR012944">
    <property type="entry name" value="SusD_RagB_dom"/>
</dbReference>
<accession>A0A0D8JFN0</accession>
<feature type="domain" description="RagB/SusD" evidence="6">
    <location>
        <begin position="341"/>
        <end position="491"/>
    </location>
</feature>
<gene>
    <name evidence="8" type="ORF">LH29_10280</name>
</gene>
<evidence type="ECO:0000259" key="7">
    <source>
        <dbReference type="Pfam" id="PF14322"/>
    </source>
</evidence>
<reference evidence="8 9" key="1">
    <citation type="submission" date="2014-09" db="EMBL/GenBank/DDBJ databases">
        <title>Draft Genome Sequence of Draconibacterium sp. JN14CK-3.</title>
        <authorList>
            <person name="Dong C."/>
            <person name="Lai Q."/>
            <person name="Shao Z."/>
        </authorList>
    </citation>
    <scope>NUCLEOTIDE SEQUENCE [LARGE SCALE GENOMIC DNA]</scope>
    <source>
        <strain evidence="8 9">JN14CK-3</strain>
    </source>
</reference>
<keyword evidence="4" id="KW-0472">Membrane</keyword>
<evidence type="ECO:0000256" key="3">
    <source>
        <dbReference type="ARBA" id="ARBA00022729"/>
    </source>
</evidence>
<dbReference type="STRING" id="1544798.LH29_10280"/>
<dbReference type="Gene3D" id="1.25.40.390">
    <property type="match status" value="1"/>
</dbReference>
<dbReference type="AlphaFoldDB" id="A0A0D8JFN0"/>
<evidence type="ECO:0000259" key="6">
    <source>
        <dbReference type="Pfam" id="PF07980"/>
    </source>
</evidence>
<sequence length="491" mass="55968">MKKNRITILLIILFSGVLFSCEDQLQEETFSQLDPSALFTSANGIERVLYAAYSDVQIIGNLGNNTAFFEEWTTDVGWETGGGANRNAVLMINFTWDASSPGQFTNEWNRRYTAIRNCNLVLENIDGSPVDDDVKSRLIAEARFLRAASYYTLYTFHGTVPLRKSNADPLELPRASEEEMLTFLETEFKEAALDLPKKGELNGYAYGRATKGAALGYLTKFYLNTKQWQKCADAAKQVMDLGIYELWPDYTTLFTVDNEEKNDEYIWVSAAKTTRGGWANQYMCGAFPPNFKSTVDGSIVFTPNMRNWARQDRLYDSFYNSFEEGDTRRDLIITEYINNKGNTISLLNNNNTRAFKFTPDPNAINNDHGNDIPVIRYADILLARAEALNEVNGPNQESIDLINDVRERAGLEDLNLSDFNTKAELRSHILDERGWEFYTERKRRQDLIRHGELISRAKARGVTNAEDYRVLFPIPQNEINANPMCEQNPGY</sequence>
<comment type="subcellular location">
    <subcellularLocation>
        <location evidence="1">Cell outer membrane</location>
    </subcellularLocation>
</comment>
<dbReference type="Pfam" id="PF14322">
    <property type="entry name" value="SusD-like_3"/>
    <property type="match status" value="1"/>
</dbReference>
<evidence type="ECO:0000256" key="5">
    <source>
        <dbReference type="ARBA" id="ARBA00023237"/>
    </source>
</evidence>
<name>A0A0D8JFN0_9BACT</name>
<keyword evidence="5" id="KW-0998">Cell outer membrane</keyword>
<comment type="caution">
    <text evidence="8">The sequence shown here is derived from an EMBL/GenBank/DDBJ whole genome shotgun (WGS) entry which is preliminary data.</text>
</comment>
<evidence type="ECO:0000256" key="2">
    <source>
        <dbReference type="ARBA" id="ARBA00006275"/>
    </source>
</evidence>
<feature type="domain" description="SusD-like N-terminal" evidence="7">
    <location>
        <begin position="87"/>
        <end position="223"/>
    </location>
</feature>